<dbReference type="InterPro" id="IPR013187">
    <property type="entry name" value="F-box-assoc_dom_typ3"/>
</dbReference>
<evidence type="ECO:0000313" key="3">
    <source>
        <dbReference type="Proteomes" id="UP000008694"/>
    </source>
</evidence>
<accession>D7KGH0</accession>
<gene>
    <name evidence="2" type="ORF">ARALYDRAFT_890675</name>
</gene>
<dbReference type="Pfam" id="PF08268">
    <property type="entry name" value="FBA_3"/>
    <property type="match status" value="1"/>
</dbReference>
<reference evidence="3" key="1">
    <citation type="journal article" date="2011" name="Nat. Genet.">
        <title>The Arabidopsis lyrata genome sequence and the basis of rapid genome size change.</title>
        <authorList>
            <person name="Hu T.T."/>
            <person name="Pattyn P."/>
            <person name="Bakker E.G."/>
            <person name="Cao J."/>
            <person name="Cheng J.-F."/>
            <person name="Clark R.M."/>
            <person name="Fahlgren N."/>
            <person name="Fawcett J.A."/>
            <person name="Grimwood J."/>
            <person name="Gundlach H."/>
            <person name="Haberer G."/>
            <person name="Hollister J.D."/>
            <person name="Ossowski S."/>
            <person name="Ottilar R.P."/>
            <person name="Salamov A.A."/>
            <person name="Schneeberger K."/>
            <person name="Spannagl M."/>
            <person name="Wang X."/>
            <person name="Yang L."/>
            <person name="Nasrallah M.E."/>
            <person name="Bergelson J."/>
            <person name="Carrington J.C."/>
            <person name="Gaut B.S."/>
            <person name="Schmutz J."/>
            <person name="Mayer K.F.X."/>
            <person name="Van de Peer Y."/>
            <person name="Grigoriev I.V."/>
            <person name="Nordborg M."/>
            <person name="Weigel D."/>
            <person name="Guo Y.-L."/>
        </authorList>
    </citation>
    <scope>NUCLEOTIDE SEQUENCE [LARGE SCALE GENOMIC DNA]</scope>
    <source>
        <strain evidence="3">cv. MN47</strain>
    </source>
</reference>
<sequence>MSRNINGQKHVYSLPETIVLQCHYNICVVGMTATSEIVLSEYNTSISKPFYVFYFNPERNTIQSVKIQGF</sequence>
<dbReference type="AlphaFoldDB" id="D7KGH0"/>
<proteinExistence type="predicted"/>
<dbReference type="Proteomes" id="UP000008694">
    <property type="component" value="Unassembled WGS sequence"/>
</dbReference>
<name>D7KGH0_ARALL</name>
<keyword evidence="3" id="KW-1185">Reference proteome</keyword>
<feature type="domain" description="F-box associated beta-propeller type 3" evidence="1">
    <location>
        <begin position="9"/>
        <end position="70"/>
    </location>
</feature>
<dbReference type="EMBL" id="GL348713">
    <property type="protein sequence ID" value="EFH69923.1"/>
    <property type="molecule type" value="Genomic_DNA"/>
</dbReference>
<evidence type="ECO:0000313" key="2">
    <source>
        <dbReference type="EMBL" id="EFH69923.1"/>
    </source>
</evidence>
<organism evidence="3">
    <name type="scientific">Arabidopsis lyrata subsp. lyrata</name>
    <name type="common">Lyre-leaved rock-cress</name>
    <dbReference type="NCBI Taxonomy" id="81972"/>
    <lineage>
        <taxon>Eukaryota</taxon>
        <taxon>Viridiplantae</taxon>
        <taxon>Streptophyta</taxon>
        <taxon>Embryophyta</taxon>
        <taxon>Tracheophyta</taxon>
        <taxon>Spermatophyta</taxon>
        <taxon>Magnoliopsida</taxon>
        <taxon>eudicotyledons</taxon>
        <taxon>Gunneridae</taxon>
        <taxon>Pentapetalae</taxon>
        <taxon>rosids</taxon>
        <taxon>malvids</taxon>
        <taxon>Brassicales</taxon>
        <taxon>Brassicaceae</taxon>
        <taxon>Camelineae</taxon>
        <taxon>Arabidopsis</taxon>
    </lineage>
</organism>
<evidence type="ECO:0000259" key="1">
    <source>
        <dbReference type="Pfam" id="PF08268"/>
    </source>
</evidence>
<dbReference type="Gramene" id="scaffold_103469.1">
    <property type="protein sequence ID" value="scaffold_103469.1"/>
    <property type="gene ID" value="scaffold_103469.1"/>
</dbReference>
<protein>
    <recommendedName>
        <fullName evidence="1">F-box associated beta-propeller type 3 domain-containing protein</fullName>
    </recommendedName>
</protein>
<dbReference type="HOGENOM" id="CLU_2761209_0_0_1"/>